<protein>
    <submittedName>
        <fullName evidence="1">Uncharacterized protein</fullName>
    </submittedName>
</protein>
<evidence type="ECO:0000313" key="2">
    <source>
        <dbReference type="Proteomes" id="UP001153076"/>
    </source>
</evidence>
<proteinExistence type="predicted"/>
<reference evidence="1" key="1">
    <citation type="submission" date="2022-04" db="EMBL/GenBank/DDBJ databases">
        <title>Carnegiea gigantea Genome sequencing and assembly v2.</title>
        <authorList>
            <person name="Copetti D."/>
            <person name="Sanderson M.J."/>
            <person name="Burquez A."/>
            <person name="Wojciechowski M.F."/>
        </authorList>
    </citation>
    <scope>NUCLEOTIDE SEQUENCE</scope>
    <source>
        <strain evidence="1">SGP5-SGP5p</strain>
        <tissue evidence="1">Aerial part</tissue>
    </source>
</reference>
<dbReference type="AlphaFoldDB" id="A0A9Q1Q5F2"/>
<keyword evidence="2" id="KW-1185">Reference proteome</keyword>
<dbReference type="EMBL" id="JAKOGI010000917">
    <property type="protein sequence ID" value="KAJ8429255.1"/>
    <property type="molecule type" value="Genomic_DNA"/>
</dbReference>
<comment type="caution">
    <text evidence="1">The sequence shown here is derived from an EMBL/GenBank/DDBJ whole genome shotgun (WGS) entry which is preliminary data.</text>
</comment>
<sequence length="253" mass="28245">MRKEKQKEKEKKEVAMALGVRILIIVALFATTVKRCSASEVILVFIRYFIAKYDLISVLTSLNGMAAIFDIANPCLEKAFSLEVHGGQHPQELTKERNPFFLTMLKPAPFLLVALGGPSSDLLQAGIPGLEGRQHCLGLLYIEGEKSGKQHTLEKRKVPLEYFSKIRRSTIARKNLFLKYNSLGSQLNGSLSLDLTIWHSGSLSTSTIRDMKSDRGFGPPEHNTESTGWWFSPQTLAPQKGFGPACHRSNQER</sequence>
<organism evidence="1 2">
    <name type="scientific">Carnegiea gigantea</name>
    <dbReference type="NCBI Taxonomy" id="171969"/>
    <lineage>
        <taxon>Eukaryota</taxon>
        <taxon>Viridiplantae</taxon>
        <taxon>Streptophyta</taxon>
        <taxon>Embryophyta</taxon>
        <taxon>Tracheophyta</taxon>
        <taxon>Spermatophyta</taxon>
        <taxon>Magnoliopsida</taxon>
        <taxon>eudicotyledons</taxon>
        <taxon>Gunneridae</taxon>
        <taxon>Pentapetalae</taxon>
        <taxon>Caryophyllales</taxon>
        <taxon>Cactineae</taxon>
        <taxon>Cactaceae</taxon>
        <taxon>Cactoideae</taxon>
        <taxon>Echinocereeae</taxon>
        <taxon>Carnegiea</taxon>
    </lineage>
</organism>
<name>A0A9Q1Q5F2_9CARY</name>
<evidence type="ECO:0000313" key="1">
    <source>
        <dbReference type="EMBL" id="KAJ8429255.1"/>
    </source>
</evidence>
<dbReference type="Proteomes" id="UP001153076">
    <property type="component" value="Unassembled WGS sequence"/>
</dbReference>
<gene>
    <name evidence="1" type="ORF">Cgig2_031555</name>
</gene>
<accession>A0A9Q1Q5F2</accession>